<comment type="subcellular location">
    <subcellularLocation>
        <location evidence="1">Cell membrane</location>
        <topology evidence="1">Multi-pass membrane protein</topology>
    </subcellularLocation>
</comment>
<feature type="transmembrane region" description="Helical" evidence="8">
    <location>
        <begin position="30"/>
        <end position="48"/>
    </location>
</feature>
<dbReference type="GeneID" id="79851524"/>
<dbReference type="GO" id="GO:0005886">
    <property type="term" value="C:plasma membrane"/>
    <property type="evidence" value="ECO:0007669"/>
    <property type="project" value="UniProtKB-SubCell"/>
</dbReference>
<evidence type="ECO:0000256" key="5">
    <source>
        <dbReference type="ARBA" id="ARBA00022989"/>
    </source>
</evidence>
<sequence length="180" mass="18848">MTANLLLLLASGVSVAAGVYLLLDRAMTKMLMGILLIGNGANLLMLQAGGEPGSPPITGRESTQYGEQIADPLAQGMILTAIVISMAMTGFILTLAYRQYRYRTADVIEDDTEDAAIAASVGRSTSTISPDVDASSDPTTGRDTDKGDAFGPSSFEEPVKGPEKHHKKKPESTAKGDSDG</sequence>
<dbReference type="Gene3D" id="1.10.287.3510">
    <property type="match status" value="1"/>
</dbReference>
<dbReference type="InterPro" id="IPR039428">
    <property type="entry name" value="NUOK/Mnh_C1-like"/>
</dbReference>
<dbReference type="Proteomes" id="UP000318080">
    <property type="component" value="Unassembled WGS sequence"/>
</dbReference>
<keyword evidence="5 8" id="KW-1133">Transmembrane helix</keyword>
<dbReference type="AlphaFoldDB" id="A0A540R5Q3"/>
<dbReference type="STRING" id="1686286.GCA_900092335_00148"/>
<proteinExistence type="inferred from homology"/>
<evidence type="ECO:0000313" key="10">
    <source>
        <dbReference type="Proteomes" id="UP000318080"/>
    </source>
</evidence>
<dbReference type="RefSeq" id="WP_066512393.1">
    <property type="nucleotide sequence ID" value="NZ_JADPQA010000001.1"/>
</dbReference>
<evidence type="ECO:0000256" key="7">
    <source>
        <dbReference type="SAM" id="MobiDB-lite"/>
    </source>
</evidence>
<dbReference type="PANTHER" id="PTHR34583">
    <property type="entry name" value="ANTIPORTER SUBUNIT MNHC2-RELATED"/>
    <property type="match status" value="1"/>
</dbReference>
<evidence type="ECO:0000256" key="1">
    <source>
        <dbReference type="ARBA" id="ARBA00004651"/>
    </source>
</evidence>
<keyword evidence="3" id="KW-1003">Cell membrane</keyword>
<gene>
    <name evidence="9" type="ORF">EJK80_09300</name>
</gene>
<dbReference type="EMBL" id="VHIR01000013">
    <property type="protein sequence ID" value="TQE43058.1"/>
    <property type="molecule type" value="Genomic_DNA"/>
</dbReference>
<evidence type="ECO:0000256" key="6">
    <source>
        <dbReference type="ARBA" id="ARBA00023136"/>
    </source>
</evidence>
<evidence type="ECO:0000256" key="4">
    <source>
        <dbReference type="ARBA" id="ARBA00022692"/>
    </source>
</evidence>
<feature type="transmembrane region" description="Helical" evidence="8">
    <location>
        <begin position="77"/>
        <end position="97"/>
    </location>
</feature>
<reference evidence="9 10" key="1">
    <citation type="submission" date="2019-06" db="EMBL/GenBank/DDBJ databases">
        <title>Draft genome of C. phoceense Strain 272.</title>
        <authorList>
            <person name="Pacheco L.G.C."/>
            <person name="Barberis C.M."/>
            <person name="Almuzara M.N."/>
            <person name="Traglia G.M."/>
            <person name="Santos C.S."/>
            <person name="Rocha D.J.P.G."/>
            <person name="Aguiar E.R.G.R."/>
            <person name="Vay C.A."/>
        </authorList>
    </citation>
    <scope>NUCLEOTIDE SEQUENCE [LARGE SCALE GENOMIC DNA]</scope>
    <source>
        <strain evidence="9 10">272</strain>
    </source>
</reference>
<keyword evidence="6 8" id="KW-0472">Membrane</keyword>
<comment type="similarity">
    <text evidence="2">Belongs to the CPA3 antiporters (TC 2.A.63) subunit C family.</text>
</comment>
<comment type="caution">
    <text evidence="9">The sequence shown here is derived from an EMBL/GenBank/DDBJ whole genome shotgun (WGS) entry which is preliminary data.</text>
</comment>
<evidence type="ECO:0000256" key="3">
    <source>
        <dbReference type="ARBA" id="ARBA00022475"/>
    </source>
</evidence>
<dbReference type="NCBIfam" id="NF005929">
    <property type="entry name" value="PRK07946.1"/>
    <property type="match status" value="1"/>
</dbReference>
<keyword evidence="10" id="KW-1185">Reference proteome</keyword>
<organism evidence="9 10">
    <name type="scientific">Corynebacterium phoceense</name>
    <dbReference type="NCBI Taxonomy" id="1686286"/>
    <lineage>
        <taxon>Bacteria</taxon>
        <taxon>Bacillati</taxon>
        <taxon>Actinomycetota</taxon>
        <taxon>Actinomycetes</taxon>
        <taxon>Mycobacteriales</taxon>
        <taxon>Corynebacteriaceae</taxon>
        <taxon>Corynebacterium</taxon>
    </lineage>
</organism>
<feature type="compositionally biased region" description="Basic and acidic residues" evidence="7">
    <location>
        <begin position="170"/>
        <end position="180"/>
    </location>
</feature>
<feature type="transmembrane region" description="Helical" evidence="8">
    <location>
        <begin position="6"/>
        <end position="23"/>
    </location>
</feature>
<accession>A0A540R5Q3</accession>
<evidence type="ECO:0000256" key="2">
    <source>
        <dbReference type="ARBA" id="ARBA00010388"/>
    </source>
</evidence>
<dbReference type="InterPro" id="IPR050601">
    <property type="entry name" value="CPA3_antiporter_subunitC"/>
</dbReference>
<evidence type="ECO:0000313" key="9">
    <source>
        <dbReference type="EMBL" id="TQE43058.1"/>
    </source>
</evidence>
<keyword evidence="4 8" id="KW-0812">Transmembrane</keyword>
<dbReference type="PANTHER" id="PTHR34583:SF2">
    <property type="entry name" value="ANTIPORTER SUBUNIT MNHC2-RELATED"/>
    <property type="match status" value="1"/>
</dbReference>
<name>A0A540R5Q3_9CORY</name>
<protein>
    <submittedName>
        <fullName evidence="9">Na(+)/H(+) antiporter subunit C</fullName>
    </submittedName>
</protein>
<evidence type="ECO:0000256" key="8">
    <source>
        <dbReference type="SAM" id="Phobius"/>
    </source>
</evidence>
<feature type="region of interest" description="Disordered" evidence="7">
    <location>
        <begin position="119"/>
        <end position="180"/>
    </location>
</feature>
<dbReference type="Pfam" id="PF00420">
    <property type="entry name" value="Oxidored_q2"/>
    <property type="match status" value="1"/>
</dbReference>